<keyword evidence="1" id="KW-1133">Transmembrane helix</keyword>
<feature type="transmembrane region" description="Helical" evidence="1">
    <location>
        <begin position="12"/>
        <end position="34"/>
    </location>
</feature>
<evidence type="ECO:0000313" key="2">
    <source>
        <dbReference type="EMBL" id="DAE08603.1"/>
    </source>
</evidence>
<feature type="transmembrane region" description="Helical" evidence="1">
    <location>
        <begin position="40"/>
        <end position="60"/>
    </location>
</feature>
<name>A0A8S5PQ26_9CAUD</name>
<sequence>MKKTTELKVRIAGRWIATTIEWTIATIIVAVLLMHSGASLGWVLIAPVPIGLLIASPFLARNDEIIRHYEKILRRKEGK</sequence>
<reference evidence="2" key="1">
    <citation type="journal article" date="2021" name="Proc. Natl. Acad. Sci. U.S.A.">
        <title>A Catalog of Tens of Thousands of Viruses from Human Metagenomes Reveals Hidden Associations with Chronic Diseases.</title>
        <authorList>
            <person name="Tisza M.J."/>
            <person name="Buck C.B."/>
        </authorList>
    </citation>
    <scope>NUCLEOTIDE SEQUENCE</scope>
    <source>
        <strain evidence="2">CtwwN25</strain>
    </source>
</reference>
<proteinExistence type="predicted"/>
<protein>
    <submittedName>
        <fullName evidence="2">Uncharacterized protein</fullName>
    </submittedName>
</protein>
<keyword evidence="1" id="KW-0812">Transmembrane</keyword>
<keyword evidence="1" id="KW-0472">Membrane</keyword>
<dbReference type="EMBL" id="BK015472">
    <property type="protein sequence ID" value="DAE08603.1"/>
    <property type="molecule type" value="Genomic_DNA"/>
</dbReference>
<accession>A0A8S5PQ26</accession>
<organism evidence="2">
    <name type="scientific">Myoviridae sp. ctwwN25</name>
    <dbReference type="NCBI Taxonomy" id="2825209"/>
    <lineage>
        <taxon>Viruses</taxon>
        <taxon>Duplodnaviria</taxon>
        <taxon>Heunggongvirae</taxon>
        <taxon>Uroviricota</taxon>
        <taxon>Caudoviricetes</taxon>
    </lineage>
</organism>
<evidence type="ECO:0000256" key="1">
    <source>
        <dbReference type="SAM" id="Phobius"/>
    </source>
</evidence>